<dbReference type="PANTHER" id="PTHR47723:SF24">
    <property type="entry name" value="RNASE H TYPE-1 DOMAIN-CONTAINING PROTEIN"/>
    <property type="match status" value="1"/>
</dbReference>
<dbReference type="Proteomes" id="UP000189701">
    <property type="component" value="Unplaced"/>
</dbReference>
<dbReference type="RefSeq" id="XP_009766248.1">
    <property type="nucleotide sequence ID" value="XM_009767946.1"/>
</dbReference>
<dbReference type="InterPro" id="IPR036397">
    <property type="entry name" value="RNaseH_sf"/>
</dbReference>
<protein>
    <submittedName>
        <fullName evidence="3">Uncharacterized protein LOC104217646</fullName>
    </submittedName>
</protein>
<evidence type="ECO:0000313" key="2">
    <source>
        <dbReference type="Proteomes" id="UP000189701"/>
    </source>
</evidence>
<dbReference type="InterPro" id="IPR012337">
    <property type="entry name" value="RNaseH-like_sf"/>
</dbReference>
<reference evidence="2" key="1">
    <citation type="journal article" date="2013" name="Genome Biol.">
        <title>Reference genomes and transcriptomes of Nicotiana sylvestris and Nicotiana tomentosiformis.</title>
        <authorList>
            <person name="Sierro N."/>
            <person name="Battey J.N."/>
            <person name="Ouadi S."/>
            <person name="Bovet L."/>
            <person name="Goepfert S."/>
            <person name="Bakaher N."/>
            <person name="Peitsch M.C."/>
            <person name="Ivanov N.V."/>
        </authorList>
    </citation>
    <scope>NUCLEOTIDE SEQUENCE [LARGE SCALE GENOMIC DNA]</scope>
</reference>
<evidence type="ECO:0000313" key="3">
    <source>
        <dbReference type="RefSeq" id="XP_009766248.1"/>
    </source>
</evidence>
<dbReference type="SUPFAM" id="SSF53098">
    <property type="entry name" value="Ribonuclease H-like"/>
    <property type="match status" value="1"/>
</dbReference>
<dbReference type="InterPro" id="IPR044730">
    <property type="entry name" value="RNase_H-like_dom_plant"/>
</dbReference>
<dbReference type="Gene3D" id="3.30.420.10">
    <property type="entry name" value="Ribonuclease H-like superfamily/Ribonuclease H"/>
    <property type="match status" value="1"/>
</dbReference>
<dbReference type="OrthoDB" id="1298337at2759"/>
<sequence>MWNKYCKKEVPTVVQFRKGSHVWKKMLEAREEVEHEILWEMNRGSTNVWHENWTGLGALYHVLPPDFPINEGLLEVADLRTEDHWYNALLNQTFPEDIADHIRQEIQFYNGDEYWDTPRWMPTPSGKFTVSSAWRIMSHREPSNPEFAKLWTKGLPFKISFFLWKVWRGKVPIDDIWRRGGYMVVSKCWCCIPPHEDSFQHLFLTSETGTKVWKAFLQATGLMNNMVQVHQVIREWWKAKCCPKLRPLFQAAPAVRYPWLPVIPLLWPNMIRFFERYKPVVVTRRVTWKLPFEGWYKCNIDGASRGNPGPSSYAFCVRDHRGDLVYAKARYIGEATNIVAEAKALVEGTIIFHCFQELPSEGKTLINMDKAQVPNLRVRIAKRRAPD</sequence>
<gene>
    <name evidence="3" type="primary">LOC104217646</name>
</gene>
<dbReference type="Pfam" id="PF13966">
    <property type="entry name" value="zf-RVT"/>
    <property type="match status" value="1"/>
</dbReference>
<dbReference type="InterPro" id="IPR053151">
    <property type="entry name" value="RNase_H-like"/>
</dbReference>
<dbReference type="eggNOG" id="KOG1075">
    <property type="taxonomic scope" value="Eukaryota"/>
</dbReference>
<organism evidence="2 3">
    <name type="scientific">Nicotiana sylvestris</name>
    <name type="common">Wood tobacco</name>
    <name type="synonym">South American tobacco</name>
    <dbReference type="NCBI Taxonomy" id="4096"/>
    <lineage>
        <taxon>Eukaryota</taxon>
        <taxon>Viridiplantae</taxon>
        <taxon>Streptophyta</taxon>
        <taxon>Embryophyta</taxon>
        <taxon>Tracheophyta</taxon>
        <taxon>Spermatophyta</taxon>
        <taxon>Magnoliopsida</taxon>
        <taxon>eudicotyledons</taxon>
        <taxon>Gunneridae</taxon>
        <taxon>Pentapetalae</taxon>
        <taxon>asterids</taxon>
        <taxon>lamiids</taxon>
        <taxon>Solanales</taxon>
        <taxon>Solanaceae</taxon>
        <taxon>Nicotianoideae</taxon>
        <taxon>Nicotianeae</taxon>
        <taxon>Nicotiana</taxon>
    </lineage>
</organism>
<keyword evidence="2" id="KW-1185">Reference proteome</keyword>
<feature type="domain" description="Reverse transcriptase zinc-binding" evidence="1">
    <location>
        <begin position="128"/>
        <end position="213"/>
    </location>
</feature>
<dbReference type="InterPro" id="IPR026960">
    <property type="entry name" value="RVT-Znf"/>
</dbReference>
<dbReference type="GO" id="GO:0003676">
    <property type="term" value="F:nucleic acid binding"/>
    <property type="evidence" value="ECO:0007669"/>
    <property type="project" value="InterPro"/>
</dbReference>
<proteinExistence type="predicted"/>
<reference evidence="3" key="2">
    <citation type="submission" date="2025-08" db="UniProtKB">
        <authorList>
            <consortium name="RefSeq"/>
        </authorList>
    </citation>
    <scope>IDENTIFICATION</scope>
    <source>
        <tissue evidence="3">Leaf</tissue>
    </source>
</reference>
<evidence type="ECO:0000259" key="1">
    <source>
        <dbReference type="Pfam" id="PF13966"/>
    </source>
</evidence>
<dbReference type="PANTHER" id="PTHR47723">
    <property type="entry name" value="OS05G0353850 PROTEIN"/>
    <property type="match status" value="1"/>
</dbReference>
<dbReference type="CDD" id="cd06222">
    <property type="entry name" value="RNase_H_like"/>
    <property type="match status" value="1"/>
</dbReference>
<dbReference type="AlphaFoldDB" id="A0A1U7VIV6"/>
<accession>A0A1U7VIV6</accession>
<name>A0A1U7VIV6_NICSY</name>